<dbReference type="EMBL" id="JAEUBE010000055">
    <property type="protein sequence ID" value="KAH3671746.1"/>
    <property type="molecule type" value="Genomic_DNA"/>
</dbReference>
<keyword evidence="4" id="KW-0862">Zinc</keyword>
<dbReference type="PANTHER" id="PTHR42813">
    <property type="entry name" value="ZINC-TYPE ALCOHOL DEHYDROGENASE-LIKE"/>
    <property type="match status" value="1"/>
</dbReference>
<dbReference type="OrthoDB" id="3941538at2759"/>
<dbReference type="Proteomes" id="UP000769157">
    <property type="component" value="Unassembled WGS sequence"/>
</dbReference>
<comment type="cofactor">
    <cofactor evidence="1">
        <name>Zn(2+)</name>
        <dbReference type="ChEBI" id="CHEBI:29105"/>
    </cofactor>
</comment>
<dbReference type="GO" id="GO:0016491">
    <property type="term" value="F:oxidoreductase activity"/>
    <property type="evidence" value="ECO:0007669"/>
    <property type="project" value="InterPro"/>
</dbReference>
<accession>A0A9P8TAC7</accession>
<evidence type="ECO:0000259" key="5">
    <source>
        <dbReference type="SMART" id="SM00829"/>
    </source>
</evidence>
<dbReference type="InterPro" id="IPR020843">
    <property type="entry name" value="ER"/>
</dbReference>
<evidence type="ECO:0000256" key="3">
    <source>
        <dbReference type="ARBA" id="ARBA00022723"/>
    </source>
</evidence>
<organism evidence="6 7">
    <name type="scientific">Ogataea philodendri</name>
    <dbReference type="NCBI Taxonomy" id="1378263"/>
    <lineage>
        <taxon>Eukaryota</taxon>
        <taxon>Fungi</taxon>
        <taxon>Dikarya</taxon>
        <taxon>Ascomycota</taxon>
        <taxon>Saccharomycotina</taxon>
        <taxon>Pichiomycetes</taxon>
        <taxon>Pichiales</taxon>
        <taxon>Pichiaceae</taxon>
        <taxon>Ogataea</taxon>
    </lineage>
</organism>
<dbReference type="SUPFAM" id="SSF50129">
    <property type="entry name" value="GroES-like"/>
    <property type="match status" value="1"/>
</dbReference>
<dbReference type="InterPro" id="IPR013149">
    <property type="entry name" value="ADH-like_C"/>
</dbReference>
<comment type="caution">
    <text evidence="6">The sequence shown here is derived from an EMBL/GenBank/DDBJ whole genome shotgun (WGS) entry which is preliminary data.</text>
</comment>
<dbReference type="Gene3D" id="3.40.50.720">
    <property type="entry name" value="NAD(P)-binding Rossmann-like Domain"/>
    <property type="match status" value="1"/>
</dbReference>
<reference evidence="6" key="1">
    <citation type="journal article" date="2021" name="Open Biol.">
        <title>Shared evolutionary footprints suggest mitochondrial oxidative damage underlies multiple complex I losses in fungi.</title>
        <authorList>
            <person name="Schikora-Tamarit M.A."/>
            <person name="Marcet-Houben M."/>
            <person name="Nosek J."/>
            <person name="Gabaldon T."/>
        </authorList>
    </citation>
    <scope>NUCLEOTIDE SEQUENCE</scope>
    <source>
        <strain evidence="6">CBS6075</strain>
    </source>
</reference>
<dbReference type="InterPro" id="IPR013154">
    <property type="entry name" value="ADH-like_N"/>
</dbReference>
<evidence type="ECO:0000256" key="4">
    <source>
        <dbReference type="ARBA" id="ARBA00022833"/>
    </source>
</evidence>
<evidence type="ECO:0000256" key="2">
    <source>
        <dbReference type="ARBA" id="ARBA00008072"/>
    </source>
</evidence>
<evidence type="ECO:0000313" key="6">
    <source>
        <dbReference type="EMBL" id="KAH3671746.1"/>
    </source>
</evidence>
<keyword evidence="7" id="KW-1185">Reference proteome</keyword>
<evidence type="ECO:0000313" key="7">
    <source>
        <dbReference type="Proteomes" id="UP000769157"/>
    </source>
</evidence>
<keyword evidence="3" id="KW-0479">Metal-binding</keyword>
<dbReference type="AlphaFoldDB" id="A0A9P8TAC7"/>
<dbReference type="InterPro" id="IPR036291">
    <property type="entry name" value="NAD(P)-bd_dom_sf"/>
</dbReference>
<gene>
    <name evidence="6" type="ORF">OGAPHI_000451</name>
</gene>
<dbReference type="SMART" id="SM00829">
    <property type="entry name" value="PKS_ER"/>
    <property type="match status" value="1"/>
</dbReference>
<name>A0A9P8TAC7_9ASCO</name>
<proteinExistence type="inferred from homology"/>
<dbReference type="SUPFAM" id="SSF51735">
    <property type="entry name" value="NAD(P)-binding Rossmann-fold domains"/>
    <property type="match status" value="1"/>
</dbReference>
<dbReference type="GO" id="GO:0046872">
    <property type="term" value="F:metal ion binding"/>
    <property type="evidence" value="ECO:0007669"/>
    <property type="project" value="UniProtKB-KW"/>
</dbReference>
<dbReference type="RefSeq" id="XP_046064922.1">
    <property type="nucleotide sequence ID" value="XM_046205616.1"/>
</dbReference>
<protein>
    <recommendedName>
        <fullName evidence="5">Enoyl reductase (ER) domain-containing protein</fullName>
    </recommendedName>
</protein>
<dbReference type="Gene3D" id="3.90.180.10">
    <property type="entry name" value="Medium-chain alcohol dehydrogenases, catalytic domain"/>
    <property type="match status" value="1"/>
</dbReference>
<dbReference type="GeneID" id="70232419"/>
<dbReference type="Pfam" id="PF00107">
    <property type="entry name" value="ADH_zinc_N"/>
    <property type="match status" value="1"/>
</dbReference>
<dbReference type="InterPro" id="IPR011032">
    <property type="entry name" value="GroES-like_sf"/>
</dbReference>
<evidence type="ECO:0000256" key="1">
    <source>
        <dbReference type="ARBA" id="ARBA00001947"/>
    </source>
</evidence>
<feature type="domain" description="Enoyl reductase (ER)" evidence="5">
    <location>
        <begin position="8"/>
        <end position="360"/>
    </location>
</feature>
<dbReference type="PANTHER" id="PTHR42813:SF4">
    <property type="entry name" value="NADP-DEPENDENT ISOPROPANOL DEHYDROGENASE"/>
    <property type="match status" value="1"/>
</dbReference>
<comment type="similarity">
    <text evidence="2">Belongs to the zinc-containing alcohol dehydrogenase family.</text>
</comment>
<dbReference type="CDD" id="cd08286">
    <property type="entry name" value="FDH_like_ADH2"/>
    <property type="match status" value="1"/>
</dbReference>
<sequence length="364" mass="38538">MMKALCYSKPNSIAWKSVPKPVIKLPGDVIGKVLATTICGTDLHIVKGHVPESTATAEASPDKGLILGHEGIIQIVETGPSVSKFKQGDVCVVSCITSCGDCYYCAKDIQAHCKKSEGGSGWILGHTIDGTQAEFVRIPFADHSLYKAPQSLSFDSLLMLSDILPTAYEVGVLAGHVKKGDTVAIVGLGPVGLSALISAKALEPAKIIAIDLDDSRLQVAKEMGADELINSSKVDAKQQVHQLTTSDIKDSGVDVAIECVGLPPSFELCEELIAPGGHISNVGVHGSPVQLQLQNLWGKNVSLSTGLVSAYSTQALLDKVLEKKISPEILVTHHFKLDEFEKAYQVFGNAAANKAIKVVLGSDH</sequence>
<reference evidence="6" key="2">
    <citation type="submission" date="2021-01" db="EMBL/GenBank/DDBJ databases">
        <authorList>
            <person name="Schikora-Tamarit M.A."/>
        </authorList>
    </citation>
    <scope>NUCLEOTIDE SEQUENCE</scope>
    <source>
        <strain evidence="6">CBS6075</strain>
    </source>
</reference>
<dbReference type="Pfam" id="PF08240">
    <property type="entry name" value="ADH_N"/>
    <property type="match status" value="1"/>
</dbReference>